<gene>
    <name evidence="3" type="ORF">PMALA_005170</name>
</gene>
<feature type="non-terminal residue" evidence="3">
    <location>
        <position position="1"/>
    </location>
</feature>
<reference evidence="4" key="1">
    <citation type="submission" date="2016-05" db="EMBL/GenBank/DDBJ databases">
        <authorList>
            <person name="Naeem Raeece"/>
        </authorList>
    </citation>
    <scope>NUCLEOTIDE SEQUENCE [LARGE SCALE GENOMIC DNA]</scope>
</reference>
<dbReference type="GO" id="GO:0070042">
    <property type="term" value="F:rRNA (uridine-N3-)-methyltransferase activity"/>
    <property type="evidence" value="ECO:0007669"/>
    <property type="project" value="InterPro"/>
</dbReference>
<dbReference type="AlphaFoldDB" id="A0A1A8VUI4"/>
<feature type="compositionally biased region" description="Basic and acidic residues" evidence="1">
    <location>
        <begin position="13"/>
        <end position="24"/>
    </location>
</feature>
<dbReference type="EMBL" id="FLQW01000281">
    <property type="protein sequence ID" value="SBS83009.1"/>
    <property type="molecule type" value="Genomic_DNA"/>
</dbReference>
<feature type="domain" description="25S rRNA (uridine-N(3))-methyltransferase BMT5-like" evidence="2">
    <location>
        <begin position="103"/>
        <end position="202"/>
    </location>
</feature>
<evidence type="ECO:0000313" key="3">
    <source>
        <dbReference type="EMBL" id="SBS83009.1"/>
    </source>
</evidence>
<organism evidence="3 4">
    <name type="scientific">Plasmodium malariae</name>
    <dbReference type="NCBI Taxonomy" id="5858"/>
    <lineage>
        <taxon>Eukaryota</taxon>
        <taxon>Sar</taxon>
        <taxon>Alveolata</taxon>
        <taxon>Apicomplexa</taxon>
        <taxon>Aconoidasida</taxon>
        <taxon>Haemosporida</taxon>
        <taxon>Plasmodiidae</taxon>
        <taxon>Plasmodium</taxon>
        <taxon>Plasmodium (Plasmodium)</taxon>
    </lineage>
</organism>
<evidence type="ECO:0000256" key="1">
    <source>
        <dbReference type="SAM" id="MobiDB-lite"/>
    </source>
</evidence>
<name>A0A1A8VUI4_PLAMA</name>
<feature type="region of interest" description="Disordered" evidence="1">
    <location>
        <begin position="1"/>
        <end position="27"/>
    </location>
</feature>
<protein>
    <recommendedName>
        <fullName evidence="2">25S rRNA (uridine-N(3))-methyltransferase BMT5-like domain-containing protein</fullName>
    </recommendedName>
</protein>
<evidence type="ECO:0000259" key="2">
    <source>
        <dbReference type="Pfam" id="PF10354"/>
    </source>
</evidence>
<dbReference type="VEuPathDB" id="PlasmoDB:PmUG01_05028600"/>
<dbReference type="InterPro" id="IPR019446">
    <property type="entry name" value="BMT5-like"/>
</dbReference>
<dbReference type="Pfam" id="PF10354">
    <property type="entry name" value="BMT5-like"/>
    <property type="match status" value="1"/>
</dbReference>
<sequence>LISIRGYESEEEKEGRDDQEDKAGKFSKTKLHGISREMVKKYSEWLSRDYDKLRKKLKEEKREELIPPSCSSYERYLYNCVKNNDYKDLIIADVIYENKKKVLCIGEGNLSFSTLLQRNLQQCKVVATSMEDPIKLETNYGKNFKKNLKILESFGGIYLPNINVETVDKHFLKNTFDIIVFNFPFVLVTDEFIQTKWGYKMGKDINKDINKDMYKDINKDINKDMYKDMHKDMHSKMDSNNYIKYYKKAEYYLLDKMFYYLFKNSSILLKDKGFLHLRVNDKYLTCRFLNEHSLSFIQRVNFYNSYNIYKSLKYIPSMYNSSFSNDNNNTKKKKNIVFTSNGKIFKSFSMKHTSTLVFQKN</sequence>
<proteinExistence type="predicted"/>
<dbReference type="Proteomes" id="UP000078597">
    <property type="component" value="Unassembled WGS sequence"/>
</dbReference>
<dbReference type="GO" id="GO:0070475">
    <property type="term" value="P:rRNA base methylation"/>
    <property type="evidence" value="ECO:0007669"/>
    <property type="project" value="InterPro"/>
</dbReference>
<dbReference type="Gene3D" id="3.40.50.150">
    <property type="entry name" value="Vaccinia Virus protein VP39"/>
    <property type="match status" value="1"/>
</dbReference>
<accession>A0A1A8VUI4</accession>
<evidence type="ECO:0000313" key="4">
    <source>
        <dbReference type="Proteomes" id="UP000078597"/>
    </source>
</evidence>
<dbReference type="InterPro" id="IPR029063">
    <property type="entry name" value="SAM-dependent_MTases_sf"/>
</dbReference>